<dbReference type="InterPro" id="IPR011990">
    <property type="entry name" value="TPR-like_helical_dom_sf"/>
</dbReference>
<dbReference type="EMBL" id="CAJHNJ030000007">
    <property type="protein sequence ID" value="CAG9102008.1"/>
    <property type="molecule type" value="Genomic_DNA"/>
</dbReference>
<dbReference type="PANTHER" id="PTHR21405:SF0">
    <property type="entry name" value="TETRATRICOPEPTIDE REPEAT PROTEIN 36"/>
    <property type="match status" value="1"/>
</dbReference>
<name>A0A8S4DQR5_PLUXY</name>
<evidence type="ECO:0000256" key="2">
    <source>
        <dbReference type="SAM" id="MobiDB-lite"/>
    </source>
</evidence>
<keyword evidence="4" id="KW-1185">Reference proteome</keyword>
<evidence type="ECO:0000313" key="3">
    <source>
        <dbReference type="EMBL" id="CAG9102008.1"/>
    </source>
</evidence>
<sequence>MEGLSDRDQAVLRSIMDPTATLGDLTDDSDHFPEDNAPASDGDRLSAELCARGAALAEGGRLGEALALMGEGVAAAPARPDAYNDRAQVLRLMMRDTEALSDIERALSLTAGSRCRARALALCQRGLLRRKAGAEAEARADFVEAADLGSAFAKKQAVELNPYAALCNQMLSQVLRGDKEIKL</sequence>
<comment type="similarity">
    <text evidence="1">Belongs to the TTC36 family.</text>
</comment>
<feature type="region of interest" description="Disordered" evidence="2">
    <location>
        <begin position="15"/>
        <end position="44"/>
    </location>
</feature>
<dbReference type="Gene3D" id="1.25.40.10">
    <property type="entry name" value="Tetratricopeptide repeat domain"/>
    <property type="match status" value="1"/>
</dbReference>
<dbReference type="AlphaFoldDB" id="A0A8S4DQR5"/>
<accession>A0A8S4DQR5</accession>
<evidence type="ECO:0000256" key="1">
    <source>
        <dbReference type="ARBA" id="ARBA00006995"/>
    </source>
</evidence>
<gene>
    <name evidence="3" type="ORF">PLXY2_LOCUS2715</name>
</gene>
<dbReference type="InterPro" id="IPR038906">
    <property type="entry name" value="TTC36"/>
</dbReference>
<reference evidence="3" key="1">
    <citation type="submission" date="2020-11" db="EMBL/GenBank/DDBJ databases">
        <authorList>
            <person name="Whiteford S."/>
        </authorList>
    </citation>
    <scope>NUCLEOTIDE SEQUENCE</scope>
</reference>
<evidence type="ECO:0000313" key="4">
    <source>
        <dbReference type="Proteomes" id="UP000653454"/>
    </source>
</evidence>
<dbReference type="Proteomes" id="UP000653454">
    <property type="component" value="Unassembled WGS sequence"/>
</dbReference>
<proteinExistence type="inferred from homology"/>
<protein>
    <submittedName>
        <fullName evidence="3">(diamondback moth) hypothetical protein</fullName>
    </submittedName>
</protein>
<dbReference type="GO" id="GO:0006570">
    <property type="term" value="P:tyrosine metabolic process"/>
    <property type="evidence" value="ECO:0007669"/>
    <property type="project" value="TreeGrafter"/>
</dbReference>
<dbReference type="SUPFAM" id="SSF48452">
    <property type="entry name" value="TPR-like"/>
    <property type="match status" value="1"/>
</dbReference>
<organism evidence="3 4">
    <name type="scientific">Plutella xylostella</name>
    <name type="common">Diamondback moth</name>
    <name type="synonym">Plutella maculipennis</name>
    <dbReference type="NCBI Taxonomy" id="51655"/>
    <lineage>
        <taxon>Eukaryota</taxon>
        <taxon>Metazoa</taxon>
        <taxon>Ecdysozoa</taxon>
        <taxon>Arthropoda</taxon>
        <taxon>Hexapoda</taxon>
        <taxon>Insecta</taxon>
        <taxon>Pterygota</taxon>
        <taxon>Neoptera</taxon>
        <taxon>Endopterygota</taxon>
        <taxon>Lepidoptera</taxon>
        <taxon>Glossata</taxon>
        <taxon>Ditrysia</taxon>
        <taxon>Yponomeutoidea</taxon>
        <taxon>Plutellidae</taxon>
        <taxon>Plutella</taxon>
    </lineage>
</organism>
<dbReference type="PANTHER" id="PTHR21405">
    <property type="entry name" value="CDNA SEQUENCE BC021608"/>
    <property type="match status" value="1"/>
</dbReference>
<comment type="caution">
    <text evidence="3">The sequence shown here is derived from an EMBL/GenBank/DDBJ whole genome shotgun (WGS) entry which is preliminary data.</text>
</comment>